<dbReference type="AlphaFoldDB" id="A0AAW0PSI2"/>
<proteinExistence type="predicted"/>
<dbReference type="EMBL" id="JBBPFD010000005">
    <property type="protein sequence ID" value="KAK7925454.1"/>
    <property type="molecule type" value="Genomic_DNA"/>
</dbReference>
<gene>
    <name evidence="2" type="ORF">WMY93_007764</name>
</gene>
<name>A0AAW0PSI2_9GOBI</name>
<feature type="chain" id="PRO_5043564541" evidence="1">
    <location>
        <begin position="39"/>
        <end position="112"/>
    </location>
</feature>
<accession>A0AAW0PSI2</accession>
<dbReference type="Proteomes" id="UP001460270">
    <property type="component" value="Unassembled WGS sequence"/>
</dbReference>
<evidence type="ECO:0000256" key="1">
    <source>
        <dbReference type="SAM" id="SignalP"/>
    </source>
</evidence>
<protein>
    <submittedName>
        <fullName evidence="2">Uncharacterized protein</fullName>
    </submittedName>
</protein>
<keyword evidence="1" id="KW-0732">Signal</keyword>
<feature type="signal peptide" evidence="1">
    <location>
        <begin position="1"/>
        <end position="38"/>
    </location>
</feature>
<keyword evidence="3" id="KW-1185">Reference proteome</keyword>
<evidence type="ECO:0000313" key="3">
    <source>
        <dbReference type="Proteomes" id="UP001460270"/>
    </source>
</evidence>
<sequence length="112" mass="12364">MGSVSRGRWRGGVWGFSNGMARLLAAVLLLSLVCLSAARPPLTAAKDEETTEEPEAEQSVMPECGRRTWAVKWVGHCLYWHRAGVPFPGFTHAAEESKTTSSFNTFSITQFF</sequence>
<comment type="caution">
    <text evidence="2">The sequence shown here is derived from an EMBL/GenBank/DDBJ whole genome shotgun (WGS) entry which is preliminary data.</text>
</comment>
<evidence type="ECO:0000313" key="2">
    <source>
        <dbReference type="EMBL" id="KAK7925454.1"/>
    </source>
</evidence>
<reference evidence="3" key="1">
    <citation type="submission" date="2024-04" db="EMBL/GenBank/DDBJ databases">
        <title>Salinicola lusitanus LLJ914,a marine bacterium isolated from the Okinawa Trough.</title>
        <authorList>
            <person name="Li J."/>
        </authorList>
    </citation>
    <scope>NUCLEOTIDE SEQUENCE [LARGE SCALE GENOMIC DNA]</scope>
</reference>
<organism evidence="2 3">
    <name type="scientific">Mugilogobius chulae</name>
    <name type="common">yellowstripe goby</name>
    <dbReference type="NCBI Taxonomy" id="88201"/>
    <lineage>
        <taxon>Eukaryota</taxon>
        <taxon>Metazoa</taxon>
        <taxon>Chordata</taxon>
        <taxon>Craniata</taxon>
        <taxon>Vertebrata</taxon>
        <taxon>Euteleostomi</taxon>
        <taxon>Actinopterygii</taxon>
        <taxon>Neopterygii</taxon>
        <taxon>Teleostei</taxon>
        <taxon>Neoteleostei</taxon>
        <taxon>Acanthomorphata</taxon>
        <taxon>Gobiaria</taxon>
        <taxon>Gobiiformes</taxon>
        <taxon>Gobioidei</taxon>
        <taxon>Gobiidae</taxon>
        <taxon>Gobionellinae</taxon>
        <taxon>Mugilogobius</taxon>
    </lineage>
</organism>